<evidence type="ECO:0000313" key="2">
    <source>
        <dbReference type="EMBL" id="CAF1933087.1"/>
    </source>
</evidence>
<proteinExistence type="predicted"/>
<sequence length="157" mass="17452">MDLVVDDGAEPIQQQRKKQGEAISRIGEEKLGIRNLRFGINVTQRREATVEHEIGKRGKPRGPPPSAIGKRSRNRRFKNTVRLSPPHTHVSTGPMYPVRFITARRSVSGDKLTFHYGNPTPVKVPSLLIFQTQRQSMMGERDAGINGVTGASLFVSP</sequence>
<evidence type="ECO:0000256" key="1">
    <source>
        <dbReference type="SAM" id="MobiDB-lite"/>
    </source>
</evidence>
<organism evidence="2">
    <name type="scientific">Brassica napus</name>
    <name type="common">Rape</name>
    <dbReference type="NCBI Taxonomy" id="3708"/>
    <lineage>
        <taxon>Eukaryota</taxon>
        <taxon>Viridiplantae</taxon>
        <taxon>Streptophyta</taxon>
        <taxon>Embryophyta</taxon>
        <taxon>Tracheophyta</taxon>
        <taxon>Spermatophyta</taxon>
        <taxon>Magnoliopsida</taxon>
        <taxon>eudicotyledons</taxon>
        <taxon>Gunneridae</taxon>
        <taxon>Pentapetalae</taxon>
        <taxon>rosids</taxon>
        <taxon>malvids</taxon>
        <taxon>Brassicales</taxon>
        <taxon>Brassicaceae</taxon>
        <taxon>Brassiceae</taxon>
        <taxon>Brassica</taxon>
    </lineage>
</organism>
<feature type="region of interest" description="Disordered" evidence="1">
    <location>
        <begin position="1"/>
        <end position="21"/>
    </location>
</feature>
<feature type="region of interest" description="Disordered" evidence="1">
    <location>
        <begin position="52"/>
        <end position="74"/>
    </location>
</feature>
<dbReference type="Proteomes" id="UP001295469">
    <property type="component" value="Chromosome C05"/>
</dbReference>
<reference evidence="2" key="1">
    <citation type="submission" date="2021-01" db="EMBL/GenBank/DDBJ databases">
        <authorList>
            <consortium name="Genoscope - CEA"/>
            <person name="William W."/>
        </authorList>
    </citation>
    <scope>NUCLEOTIDE SEQUENCE</scope>
</reference>
<dbReference type="EMBL" id="HG994369">
    <property type="protein sequence ID" value="CAF1933087.1"/>
    <property type="molecule type" value="Genomic_DNA"/>
</dbReference>
<accession>A0A816LD91</accession>
<gene>
    <name evidence="2" type="ORF">DARMORV10_C05P47160.1</name>
</gene>
<dbReference type="AlphaFoldDB" id="A0A816LD91"/>
<protein>
    <submittedName>
        <fullName evidence="2">(rape) hypothetical protein</fullName>
    </submittedName>
</protein>
<name>A0A816LD91_BRANA</name>